<keyword evidence="5" id="KW-1185">Reference proteome</keyword>
<dbReference type="Gene3D" id="3.30.530.20">
    <property type="match status" value="1"/>
</dbReference>
<feature type="domain" description="Inner membrane protein YgaP-like transmembrane" evidence="3">
    <location>
        <begin position="12"/>
        <end position="70"/>
    </location>
</feature>
<dbReference type="Pfam" id="PF03364">
    <property type="entry name" value="Polyketide_cyc"/>
    <property type="match status" value="1"/>
</dbReference>
<dbReference type="InterPro" id="IPR047137">
    <property type="entry name" value="ORF3"/>
</dbReference>
<dbReference type="CDD" id="cd07817">
    <property type="entry name" value="SRPBCC_8"/>
    <property type="match status" value="1"/>
</dbReference>
<dbReference type="EMBL" id="CZPZ01000035">
    <property type="protein sequence ID" value="CUS39683.1"/>
    <property type="molecule type" value="Genomic_DNA"/>
</dbReference>
<sequence length="250" mass="28037">MNNRTNREVHRENIGDGQRVLSAVMGMAFLVSGLSRRNWAGAVKAIVGGGLLYRAASGYCPAFGAMGIDMSSHDRPDRPNDTSRLGRRKVRTDRAMKMQRAIEINRPPDDMYRFWRSLNNLPRILKHLDSVQVIDDRLSHWVVTTIPGAPKVEWDAEIINDVKNERIGWRSLRGADVNNTGSVEFKPTEDGNRTWLTVTLQYEPPGGKFGVALAKLFGEDPNTKLAQDLQRFKEQMETDVFSLAGGEGKV</sequence>
<dbReference type="SUPFAM" id="SSF55961">
    <property type="entry name" value="Bet v1-like"/>
    <property type="match status" value="1"/>
</dbReference>
<comment type="similarity">
    <text evidence="1">Belongs to the ribosome association toxin RatA family.</text>
</comment>
<proteinExistence type="inferred from homology"/>
<dbReference type="PANTHER" id="PTHR33824:SF7">
    <property type="entry name" value="POLYKETIDE CYCLASE_DEHYDRASE AND LIPID TRANSPORT SUPERFAMILY PROTEIN"/>
    <property type="match status" value="1"/>
</dbReference>
<dbReference type="PANTHER" id="PTHR33824">
    <property type="entry name" value="POLYKETIDE CYCLASE/DEHYDRASE AND LIPID TRANSPORT SUPERFAMILY PROTEIN"/>
    <property type="match status" value="1"/>
</dbReference>
<evidence type="ECO:0000259" key="2">
    <source>
        <dbReference type="Pfam" id="PF03364"/>
    </source>
</evidence>
<gene>
    <name evidence="4" type="ORF">COMA2_80127</name>
</gene>
<reference evidence="5" key="1">
    <citation type="submission" date="2015-10" db="EMBL/GenBank/DDBJ databases">
        <authorList>
            <person name="Luecker S."/>
            <person name="Luecker S."/>
        </authorList>
    </citation>
    <scope>NUCLEOTIDE SEQUENCE [LARGE SCALE GENOMIC DNA]</scope>
</reference>
<dbReference type="InterPro" id="IPR005031">
    <property type="entry name" value="COQ10_START"/>
</dbReference>
<accession>A0A0S4LQ80</accession>
<evidence type="ECO:0000256" key="1">
    <source>
        <dbReference type="ARBA" id="ARBA00008918"/>
    </source>
</evidence>
<dbReference type="STRING" id="1742973.COMA2_80127"/>
<organism evidence="4 5">
    <name type="scientific">Candidatus Nitrospira nitrificans</name>
    <dbReference type="NCBI Taxonomy" id="1742973"/>
    <lineage>
        <taxon>Bacteria</taxon>
        <taxon>Pseudomonadati</taxon>
        <taxon>Nitrospirota</taxon>
        <taxon>Nitrospiria</taxon>
        <taxon>Nitrospirales</taxon>
        <taxon>Nitrospiraceae</taxon>
        <taxon>Nitrospira</taxon>
    </lineage>
</organism>
<protein>
    <submittedName>
        <fullName evidence="4">Cyclase/dehydrase</fullName>
    </submittedName>
</protein>
<evidence type="ECO:0000313" key="5">
    <source>
        <dbReference type="Proteomes" id="UP000198736"/>
    </source>
</evidence>
<feature type="domain" description="Coenzyme Q-binding protein COQ10 START" evidence="2">
    <location>
        <begin position="104"/>
        <end position="229"/>
    </location>
</feature>
<dbReference type="Pfam" id="PF11127">
    <property type="entry name" value="YgaP-like_TM"/>
    <property type="match status" value="1"/>
</dbReference>
<dbReference type="RefSeq" id="WP_175304723.1">
    <property type="nucleotide sequence ID" value="NZ_CZPZ01000035.1"/>
</dbReference>
<dbReference type="InterPro" id="IPR023393">
    <property type="entry name" value="START-like_dom_sf"/>
</dbReference>
<dbReference type="Proteomes" id="UP000198736">
    <property type="component" value="Unassembled WGS sequence"/>
</dbReference>
<evidence type="ECO:0000313" key="4">
    <source>
        <dbReference type="EMBL" id="CUS39683.1"/>
    </source>
</evidence>
<name>A0A0S4LQ80_9BACT</name>
<dbReference type="AlphaFoldDB" id="A0A0S4LQ80"/>
<dbReference type="InterPro" id="IPR021309">
    <property type="entry name" value="YgaP-like_TM"/>
</dbReference>
<evidence type="ECO:0000259" key="3">
    <source>
        <dbReference type="Pfam" id="PF11127"/>
    </source>
</evidence>